<dbReference type="RefSeq" id="WP_145894702.1">
    <property type="nucleotide sequence ID" value="NZ_VOBQ01000015.1"/>
</dbReference>
<keyword evidence="2" id="KW-0732">Signal</keyword>
<evidence type="ECO:0000313" key="3">
    <source>
        <dbReference type="EMBL" id="TWO69444.1"/>
    </source>
</evidence>
<dbReference type="Gene3D" id="3.40.190.150">
    <property type="entry name" value="Bordetella uptake gene, domain 1"/>
    <property type="match status" value="1"/>
</dbReference>
<dbReference type="PANTHER" id="PTHR42928">
    <property type="entry name" value="TRICARBOXYLATE-BINDING PROTEIN"/>
    <property type="match status" value="1"/>
</dbReference>
<dbReference type="Gene3D" id="3.40.190.10">
    <property type="entry name" value="Periplasmic binding protein-like II"/>
    <property type="match status" value="1"/>
</dbReference>
<protein>
    <submittedName>
        <fullName evidence="3">Tripartite tricarboxylate transporter substrate binding protein</fullName>
    </submittedName>
</protein>
<evidence type="ECO:0000256" key="1">
    <source>
        <dbReference type="ARBA" id="ARBA00006987"/>
    </source>
</evidence>
<comment type="caution">
    <text evidence="3">The sequence shown here is derived from an EMBL/GenBank/DDBJ whole genome shotgun (WGS) entry which is preliminary data.</text>
</comment>
<comment type="similarity">
    <text evidence="1">Belongs to the UPF0065 (bug) family.</text>
</comment>
<gene>
    <name evidence="3" type="ORF">FN976_19340</name>
</gene>
<dbReference type="OrthoDB" id="8678477at2"/>
<dbReference type="CDD" id="cd07012">
    <property type="entry name" value="PBP2_Bug_TTT"/>
    <property type="match status" value="1"/>
</dbReference>
<dbReference type="EMBL" id="VOBQ01000015">
    <property type="protein sequence ID" value="TWO69444.1"/>
    <property type="molecule type" value="Genomic_DNA"/>
</dbReference>
<proteinExistence type="inferred from homology"/>
<feature type="chain" id="PRO_5022068569" evidence="2">
    <location>
        <begin position="25"/>
        <end position="323"/>
    </location>
</feature>
<keyword evidence="4" id="KW-1185">Reference proteome</keyword>
<dbReference type="Proteomes" id="UP000318199">
    <property type="component" value="Unassembled WGS sequence"/>
</dbReference>
<evidence type="ECO:0000256" key="2">
    <source>
        <dbReference type="SAM" id="SignalP"/>
    </source>
</evidence>
<organism evidence="3 4">
    <name type="scientific">Caenimonas sedimenti</name>
    <dbReference type="NCBI Taxonomy" id="2596921"/>
    <lineage>
        <taxon>Bacteria</taxon>
        <taxon>Pseudomonadati</taxon>
        <taxon>Pseudomonadota</taxon>
        <taxon>Betaproteobacteria</taxon>
        <taxon>Burkholderiales</taxon>
        <taxon>Comamonadaceae</taxon>
        <taxon>Caenimonas</taxon>
    </lineage>
</organism>
<dbReference type="Pfam" id="PF03401">
    <property type="entry name" value="TctC"/>
    <property type="match status" value="1"/>
</dbReference>
<dbReference type="AlphaFoldDB" id="A0A562ZMQ0"/>
<dbReference type="InterPro" id="IPR042100">
    <property type="entry name" value="Bug_dom1"/>
</dbReference>
<dbReference type="PIRSF" id="PIRSF017082">
    <property type="entry name" value="YflP"/>
    <property type="match status" value="1"/>
</dbReference>
<sequence>MKKRHFLRIAAAVPLASASHLAWAQATDYPNRPVRIISPFAAGSTSDTSARFIAQQLTQALGQPVTVENQPGADGRIGMMAVKNAPADGYTIVAGSWTNLAVNTIVSKDLPYDPLKDFKPVAGIGRSMLGIAVSGQSDIKTFQDLIAAAKRKPKGTNFGNFAAGYRLATEWLSGLAGVQFTHVPYRSTSQMNTDLAAKQIDVGMDGVTSMTALVKQGQLRLLAVTGDQRHSEFPDVPTIKEFYPEFSIYGWSALMVRSEVPDAITNKLADAMTKILQSSEGRDFAKKVGSELLLRSTGEMRKYQVAQIETLRRVADAAGIKAE</sequence>
<dbReference type="PANTHER" id="PTHR42928:SF5">
    <property type="entry name" value="BLR1237 PROTEIN"/>
    <property type="match status" value="1"/>
</dbReference>
<name>A0A562ZMQ0_9BURK</name>
<reference evidence="3 4" key="1">
    <citation type="submission" date="2019-07" db="EMBL/GenBank/DDBJ databases">
        <title>Caenimonas sedimenti sp. nov., isolated from activated sludge.</title>
        <authorList>
            <person name="Xu J."/>
        </authorList>
    </citation>
    <scope>NUCLEOTIDE SEQUENCE [LARGE SCALE GENOMIC DNA]</scope>
    <source>
        <strain evidence="3 4">HX-9-20</strain>
    </source>
</reference>
<dbReference type="SUPFAM" id="SSF53850">
    <property type="entry name" value="Periplasmic binding protein-like II"/>
    <property type="match status" value="1"/>
</dbReference>
<dbReference type="InterPro" id="IPR005064">
    <property type="entry name" value="BUG"/>
</dbReference>
<evidence type="ECO:0000313" key="4">
    <source>
        <dbReference type="Proteomes" id="UP000318199"/>
    </source>
</evidence>
<accession>A0A562ZMQ0</accession>
<feature type="signal peptide" evidence="2">
    <location>
        <begin position="1"/>
        <end position="24"/>
    </location>
</feature>